<feature type="active site" evidence="5">
    <location>
        <position position="204"/>
    </location>
</feature>
<reference evidence="7 8" key="1">
    <citation type="submission" date="2020-09" db="EMBL/GenBank/DDBJ databases">
        <title>Pseudoxanthomonas sp. CAU 1598 isolated from sand of Yaerae Beach.</title>
        <authorList>
            <person name="Kim W."/>
        </authorList>
    </citation>
    <scope>NUCLEOTIDE SEQUENCE [LARGE SCALE GENOMIC DNA]</scope>
    <source>
        <strain evidence="7 8">CAU 1598</strain>
    </source>
</reference>
<dbReference type="RefSeq" id="WP_192029307.1">
    <property type="nucleotide sequence ID" value="NZ_JACYTR010000013.1"/>
</dbReference>
<proteinExistence type="inferred from homology"/>
<evidence type="ECO:0000256" key="2">
    <source>
        <dbReference type="ARBA" id="ARBA00022490"/>
    </source>
</evidence>
<feature type="binding site" evidence="5">
    <location>
        <position position="18"/>
    </location>
    <ligand>
        <name>substrate</name>
    </ligand>
</feature>
<dbReference type="InterPro" id="IPR029058">
    <property type="entry name" value="AB_hydrolase_fold"/>
</dbReference>
<dbReference type="NCBIfam" id="TIGR01738">
    <property type="entry name" value="bioH"/>
    <property type="match status" value="1"/>
</dbReference>
<feature type="binding site" evidence="5">
    <location>
        <begin position="78"/>
        <end position="79"/>
    </location>
    <ligand>
        <name>substrate</name>
    </ligand>
</feature>
<name>A0AAW3ZIM0_9GAMM</name>
<comment type="subcellular location">
    <subcellularLocation>
        <location evidence="5">Cytoplasm</location>
    </subcellularLocation>
</comment>
<dbReference type="GO" id="GO:0005737">
    <property type="term" value="C:cytoplasm"/>
    <property type="evidence" value="ECO:0007669"/>
    <property type="project" value="UniProtKB-SubCell"/>
</dbReference>
<dbReference type="EMBL" id="JACYTR010000013">
    <property type="protein sequence ID" value="MBD8525841.1"/>
    <property type="molecule type" value="Genomic_DNA"/>
</dbReference>
<organism evidence="7 8">
    <name type="scientific">Pseudomarimonas arenosa</name>
    <dbReference type="NCBI Taxonomy" id="2774145"/>
    <lineage>
        <taxon>Bacteria</taxon>
        <taxon>Pseudomonadati</taxon>
        <taxon>Pseudomonadota</taxon>
        <taxon>Gammaproteobacteria</taxon>
        <taxon>Lysobacterales</taxon>
        <taxon>Lysobacteraceae</taxon>
        <taxon>Pseudomarimonas</taxon>
    </lineage>
</organism>
<dbReference type="EC" id="3.1.1.85" evidence="5"/>
<dbReference type="GO" id="GO:0016020">
    <property type="term" value="C:membrane"/>
    <property type="evidence" value="ECO:0007669"/>
    <property type="project" value="TreeGrafter"/>
</dbReference>
<comment type="caution">
    <text evidence="5">Lacks conserved residue(s) required for the propagation of feature annotation.</text>
</comment>
<evidence type="ECO:0000256" key="4">
    <source>
        <dbReference type="ARBA" id="ARBA00022801"/>
    </source>
</evidence>
<evidence type="ECO:0000256" key="3">
    <source>
        <dbReference type="ARBA" id="ARBA00022756"/>
    </source>
</evidence>
<evidence type="ECO:0000256" key="5">
    <source>
        <dbReference type="HAMAP-Rule" id="MF_01260"/>
    </source>
</evidence>
<protein>
    <recommendedName>
        <fullName evidence="5">Pimeloyl-[acyl-carrier protein] methyl ester esterase</fullName>
        <ecNumber evidence="5">3.1.1.85</ecNumber>
    </recommendedName>
    <alternativeName>
        <fullName evidence="5">Biotin synthesis protein BioH</fullName>
    </alternativeName>
    <alternativeName>
        <fullName evidence="5">Carboxylesterase BioH</fullName>
    </alternativeName>
</protein>
<comment type="function">
    <text evidence="5">The physiological role of BioH is to remove the methyl group introduced by BioC when the pimeloyl moiety is complete. It allows to synthesize pimeloyl-ACP via the fatty acid synthetic pathway through the hydrolysis of the ester bonds of pimeloyl-ACP esters.</text>
</comment>
<comment type="similarity">
    <text evidence="5">Belongs to the AB hydrolase superfamily. Carboxylesterase BioH family.</text>
</comment>
<keyword evidence="3 5" id="KW-0093">Biotin biosynthesis</keyword>
<accession>A0AAW3ZIM0</accession>
<keyword evidence="8" id="KW-1185">Reference proteome</keyword>
<feature type="active site" evidence="5">
    <location>
        <position position="231"/>
    </location>
</feature>
<dbReference type="GO" id="GO:0009102">
    <property type="term" value="P:biotin biosynthetic process"/>
    <property type="evidence" value="ECO:0007669"/>
    <property type="project" value="UniProtKB-UniRule"/>
</dbReference>
<dbReference type="PANTHER" id="PTHR43798">
    <property type="entry name" value="MONOACYLGLYCEROL LIPASE"/>
    <property type="match status" value="1"/>
</dbReference>
<comment type="caution">
    <text evidence="7">The sequence shown here is derived from an EMBL/GenBank/DDBJ whole genome shotgun (WGS) entry which is preliminary data.</text>
</comment>
<keyword evidence="1 5" id="KW-0719">Serine esterase</keyword>
<keyword evidence="2 5" id="KW-0963">Cytoplasm</keyword>
<dbReference type="Gene3D" id="3.40.50.1820">
    <property type="entry name" value="alpha/beta hydrolase"/>
    <property type="match status" value="1"/>
</dbReference>
<evidence type="ECO:0000259" key="6">
    <source>
        <dbReference type="Pfam" id="PF00561"/>
    </source>
</evidence>
<dbReference type="InterPro" id="IPR010076">
    <property type="entry name" value="BioH"/>
</dbReference>
<evidence type="ECO:0000256" key="1">
    <source>
        <dbReference type="ARBA" id="ARBA00022487"/>
    </source>
</evidence>
<comment type="pathway">
    <text evidence="5">Cofactor biosynthesis; biotin biosynthesis.</text>
</comment>
<gene>
    <name evidence="5 7" type="primary">bioH</name>
    <name evidence="7" type="ORF">IFO71_08800</name>
</gene>
<dbReference type="SUPFAM" id="SSF53474">
    <property type="entry name" value="alpha/beta-Hydrolases"/>
    <property type="match status" value="1"/>
</dbReference>
<evidence type="ECO:0000313" key="8">
    <source>
        <dbReference type="Proteomes" id="UP000613768"/>
    </source>
</evidence>
<comment type="subunit">
    <text evidence="5">Monomer.</text>
</comment>
<evidence type="ECO:0000313" key="7">
    <source>
        <dbReference type="EMBL" id="MBD8525841.1"/>
    </source>
</evidence>
<dbReference type="HAMAP" id="MF_01260">
    <property type="entry name" value="Carboxylester"/>
    <property type="match status" value="1"/>
</dbReference>
<sequence>MHVDVVGKGPPLVMLHGWAMHGGIFRPLSQRLQQHFELHLVDLPGHGHSRALSLALDRTQVIDQLLDALPCAPWLGWSLGGLLAIEAALLRPERLQGLIVLCGSPCFVRREHWPHAVEAEVFRQFARDLAADYAATIDRFIALEAHGSDQMRADLRELRAHVFDRGEPDPAILSSGLSLLEQGDCRAGLSTLNLPSLWLAGRRDRLVPWQGMQQAAELCGGAYARIESGGHAPFLSHADEVAALIYGFQPSCR</sequence>
<dbReference type="InterPro" id="IPR050266">
    <property type="entry name" value="AB_hydrolase_sf"/>
</dbReference>
<dbReference type="GO" id="GO:0090499">
    <property type="term" value="F:pimelyl-[acyl-carrier protein] methyl ester esterase activity"/>
    <property type="evidence" value="ECO:0007669"/>
    <property type="project" value="UniProtKB-EC"/>
</dbReference>
<dbReference type="PANTHER" id="PTHR43798:SF31">
    <property type="entry name" value="AB HYDROLASE SUPERFAMILY PROTEIN YCLE"/>
    <property type="match status" value="1"/>
</dbReference>
<dbReference type="Pfam" id="PF00561">
    <property type="entry name" value="Abhydrolase_1"/>
    <property type="match status" value="1"/>
</dbReference>
<feature type="active site" description="Nucleophile" evidence="5">
    <location>
        <position position="78"/>
    </location>
</feature>
<feature type="binding site" evidence="5">
    <location>
        <position position="231"/>
    </location>
    <ligand>
        <name>substrate</name>
    </ligand>
</feature>
<dbReference type="InterPro" id="IPR000073">
    <property type="entry name" value="AB_hydrolase_1"/>
</dbReference>
<comment type="catalytic activity">
    <reaction evidence="5">
        <text>6-carboxyhexanoyl-[ACP] methyl ester + H2O = 6-carboxyhexanoyl-[ACP] + methanol + H(+)</text>
        <dbReference type="Rhea" id="RHEA:42700"/>
        <dbReference type="Rhea" id="RHEA-COMP:9955"/>
        <dbReference type="Rhea" id="RHEA-COMP:10186"/>
        <dbReference type="ChEBI" id="CHEBI:15377"/>
        <dbReference type="ChEBI" id="CHEBI:15378"/>
        <dbReference type="ChEBI" id="CHEBI:17790"/>
        <dbReference type="ChEBI" id="CHEBI:78846"/>
        <dbReference type="ChEBI" id="CHEBI:82735"/>
        <dbReference type="EC" id="3.1.1.85"/>
    </reaction>
</comment>
<dbReference type="AlphaFoldDB" id="A0AAW3ZIM0"/>
<feature type="domain" description="AB hydrolase-1" evidence="6">
    <location>
        <begin position="10"/>
        <end position="237"/>
    </location>
</feature>
<keyword evidence="4 5" id="KW-0378">Hydrolase</keyword>
<dbReference type="Proteomes" id="UP000613768">
    <property type="component" value="Unassembled WGS sequence"/>
</dbReference>